<evidence type="ECO:0000256" key="2">
    <source>
        <dbReference type="SAM" id="MobiDB-lite"/>
    </source>
</evidence>
<evidence type="ECO:0000313" key="5">
    <source>
        <dbReference type="Proteomes" id="UP000593818"/>
    </source>
</evidence>
<dbReference type="EMBL" id="CP063450">
    <property type="protein sequence ID" value="QOV97229.1"/>
    <property type="molecule type" value="Genomic_DNA"/>
</dbReference>
<keyword evidence="1" id="KW-0175">Coiled coil</keyword>
<evidence type="ECO:0000313" key="4">
    <source>
        <dbReference type="EMBL" id="QOV97229.1"/>
    </source>
</evidence>
<sequence length="1200" mass="126066">MALDVGELVARLTIDDSRFIQGTQRAEQQGRRATQQITNGFQDITRAAQRASQAAQAVEINDRLEREARNVADRIQELERNARRADQSVDDIAMNTRLLNEARRAADEIDQIRAGARQAAGAMDDIQLGNRLRQDLQDAQGELDDLYRQAGQGGGPAGDQAGGNFLSGFSGAIGSLGSKAGPIGAALVGVASIGLAAGAVLAQAVADGMEQERVRDRIQAQLGINEATAENIGRAAGAAYANGWGESVEANMDAARLAIQNGILTGEEDTATFASTIENLDIITQKLNGDVSQSVQAVGALMANGLARDAQHAFDIIARGSDGTANKGEDLLDVIREYSAGWSQAGFDAEFALAMISQATDLGVDNADRAGDALREFGRRMYEDADVIKEAITDLHLPAEELFEQLRSGGEAGEQAFDRIFDAIREIEDPLERATIAQQLLGDTAGDFIGVFTQWDPSNAVRKFGEVEGAAARTGDTMSSNTASAFDEASRSIEVSLDSIKLALAEAFGPELTKVADWVSTHKPELMNFFFELADAALLTGEGFLRFVSMSINAIGPFTAIIAEAFAGALVSMGTFVSGAASVADALGMDGMASSLRSAGDSLYDYASKAQDSSAAMFSLADSIDNELIPGLSGLRAGLRESGDGAVATAEMMRALGDTVVTGIPDEKSITIADNSPETIDRLEALGFKVENTPNGITVTADTANAENIITGFINTQRSTTVWVDIQRRKEDLGIAANQFGPYYDPGSGQTFADGGIDDRAAQIRAGRGRGVTWAEAETGWEAYIPGAQSKRARSEKILQEVADRFGFGLVKMADGGITEGGFNSQAAVAKAMAHDGEGYVYGGLDCSGYLSAVFNAGTGQNVRFTTASDFAAMGWKPGFDPDGFSIGTNGGVGENGHMTGYLYGTNIESDGSNGIQYGGAADSPLDFPYVWHWPGATAGGDDPSTERTGGGFTRDDLTKDLTTGTTDTGVTMSTDGQRVFVTNWPAALGGAEKPADERTPIWSASMRVFENGGLRAPQDALIAPEGAELVHWAEKGTGGEGYIPLAPSKRPRSVAITRQIANRFGFELVPMENGGLSGFGGYVGDAGATFDVPLTGEGWAAMSPNKRRATLASLAGLGIGGAFALASGFDENGMFTGQFDTGANSHPGLEKAFGQWADQVAEQLAAIRKAAENPTPVDVQVDIDSGSRTAQIEVTKRGL</sequence>
<feature type="region of interest" description="Disordered" evidence="2">
    <location>
        <begin position="937"/>
        <end position="972"/>
    </location>
</feature>
<feature type="compositionally biased region" description="Low complexity" evidence="2">
    <location>
        <begin position="961"/>
        <end position="972"/>
    </location>
</feature>
<evidence type="ECO:0000256" key="1">
    <source>
        <dbReference type="SAM" id="Coils"/>
    </source>
</evidence>
<dbReference type="RefSeq" id="WP_193902259.1">
    <property type="nucleotide sequence ID" value="NZ_CP063450.1"/>
</dbReference>
<reference evidence="4 5" key="1">
    <citation type="submission" date="2020-10" db="EMBL/GenBank/DDBJ databases">
        <title>Whole genome sequence of oil-degrading bacteria Rhodococcus pyridinivorans strain 5Ap.</title>
        <authorList>
            <person name="Akhremchuk A.E."/>
            <person name="Valentovich L.N."/>
            <person name="Charniauskaya M.I."/>
            <person name="Bukliarevich H.A."/>
            <person name="Titok M.A."/>
        </authorList>
    </citation>
    <scope>NUCLEOTIDE SEQUENCE [LARGE SCALE GENOMIC DNA]</scope>
    <source>
        <strain evidence="4 5">5Ap</strain>
    </source>
</reference>
<dbReference type="InterPro" id="IPR010090">
    <property type="entry name" value="Phage_tape_meas"/>
</dbReference>
<evidence type="ECO:0000259" key="3">
    <source>
        <dbReference type="Pfam" id="PF10145"/>
    </source>
</evidence>
<proteinExistence type="predicted"/>
<name>A0A7M2XHT8_9NOCA</name>
<dbReference type="AlphaFoldDB" id="A0A7M2XHT8"/>
<dbReference type="Pfam" id="PF10145">
    <property type="entry name" value="PhageMin_Tail"/>
    <property type="match status" value="1"/>
</dbReference>
<dbReference type="Proteomes" id="UP000593818">
    <property type="component" value="Chromosome"/>
</dbReference>
<protein>
    <submittedName>
        <fullName evidence="4">Phage tail tape measure protein</fullName>
    </submittedName>
</protein>
<accession>A0A7M2XHT8</accession>
<keyword evidence="5" id="KW-1185">Reference proteome</keyword>
<feature type="domain" description="Phage tail tape measure protein" evidence="3">
    <location>
        <begin position="241"/>
        <end position="442"/>
    </location>
</feature>
<organism evidence="4 5">
    <name type="scientific">Rhodococcus pyridinivorans</name>
    <dbReference type="NCBI Taxonomy" id="103816"/>
    <lineage>
        <taxon>Bacteria</taxon>
        <taxon>Bacillati</taxon>
        <taxon>Actinomycetota</taxon>
        <taxon>Actinomycetes</taxon>
        <taxon>Mycobacteriales</taxon>
        <taxon>Nocardiaceae</taxon>
        <taxon>Rhodococcus</taxon>
    </lineage>
</organism>
<feature type="coiled-coil region" evidence="1">
    <location>
        <begin position="54"/>
        <end position="95"/>
    </location>
</feature>
<gene>
    <name evidence="4" type="ORF">INP59_14765</name>
</gene>